<evidence type="ECO:0000256" key="1">
    <source>
        <dbReference type="ARBA" id="ARBA00004514"/>
    </source>
</evidence>
<dbReference type="SUPFAM" id="SSF53448">
    <property type="entry name" value="Nucleotide-diphospho-sugar transferases"/>
    <property type="match status" value="1"/>
</dbReference>
<evidence type="ECO:0000256" key="9">
    <source>
        <dbReference type="SAM" id="MobiDB-lite"/>
    </source>
</evidence>
<evidence type="ECO:0000256" key="5">
    <source>
        <dbReference type="ARBA" id="ARBA00022917"/>
    </source>
</evidence>
<dbReference type="eggNOG" id="KOG1462">
    <property type="taxonomic scope" value="Eukaryota"/>
</dbReference>
<keyword evidence="5" id="KW-0648">Protein biosynthesis</keyword>
<comment type="subcellular location">
    <subcellularLocation>
        <location evidence="1">Cytoplasm</location>
        <location evidence="1">Cytosol</location>
    </subcellularLocation>
</comment>
<sequence>MPHSVPVPFSGFQAIILCGPGVSLNTFTSNPEEFPKALIPIANRPMVWYPLDWCYRMGITNITLVTPPASQAPLEAALSQNPHLTSLPAPSPSVLAPSGLTLTTGTAELLRFPEVQSAIKSDFVLLPCDLICDIPGEALLESWMVSQASLSGSGEEHGSKHGGSVKFADVRGENAGRRGGLGVWYQTRDKEESVKGEVADFVATAPLDQNETPAVYPPVDGPGSIRYNLSKLVYAMPMDSLKEKMEEEKGLLIRHSLINKHARVKLLTTYRDAHIYVFPYWVKELARRNEKFQSISEDLVGWWAKAEWQKGLGEKLGLREIFEEATNAADNASHDGNEVEDEVDLRAMSTTKACTGEIENIDITGGLTRPRLASRVNTMTSEADFDIAVTAQSKNSKLAIPPVFAYIHSSLPSAPLVRRVDSSALLLSVSLKLAKLESIEEVGRPNSSPFAHAAKVAYPAGIAQRCTVTRQDCLLAENVTVEEKCVIKESVIGANCHIATGARLTRCVVMAGAVIGPRSVLTGCVIGNRSKIGRECNLKDCEVQDGNAVPDETDAKNEKFMVFEGLDTEDGEEGGMSMDEDGEMGGDDGKGFDEGGTDLGF</sequence>
<protein>
    <recommendedName>
        <fullName evidence="6">Translation initiation factor eIF2B subunit gamma</fullName>
    </recommendedName>
    <alternativeName>
        <fullName evidence="7">eIF2B GDP-GTP exchange factor subunit gamma</fullName>
    </alternativeName>
</protein>
<dbReference type="GO" id="GO:0005085">
    <property type="term" value="F:guanyl-nucleotide exchange factor activity"/>
    <property type="evidence" value="ECO:0007669"/>
    <property type="project" value="TreeGrafter"/>
</dbReference>
<dbReference type="PANTHER" id="PTHR45989:SF1">
    <property type="entry name" value="TRANSLATION INITIATION FACTOR EIF-2B SUBUNIT GAMMA"/>
    <property type="match status" value="1"/>
</dbReference>
<dbReference type="Gene3D" id="2.160.10.10">
    <property type="entry name" value="Hexapeptide repeat proteins"/>
    <property type="match status" value="1"/>
</dbReference>
<organism evidence="11">
    <name type="scientific">Talaromyces marneffei PM1</name>
    <dbReference type="NCBI Taxonomy" id="1077442"/>
    <lineage>
        <taxon>Eukaryota</taxon>
        <taxon>Fungi</taxon>
        <taxon>Dikarya</taxon>
        <taxon>Ascomycota</taxon>
        <taxon>Pezizomycotina</taxon>
        <taxon>Eurotiomycetes</taxon>
        <taxon>Eurotiomycetidae</taxon>
        <taxon>Eurotiales</taxon>
        <taxon>Trichocomaceae</taxon>
        <taxon>Talaromyces</taxon>
        <taxon>Talaromyces sect. Talaromyces</taxon>
    </lineage>
</organism>
<dbReference type="CDD" id="cd04652">
    <property type="entry name" value="LbH_eIF2B_gamma_C"/>
    <property type="match status" value="1"/>
</dbReference>
<feature type="compositionally biased region" description="Acidic residues" evidence="9">
    <location>
        <begin position="568"/>
        <end position="586"/>
    </location>
</feature>
<evidence type="ECO:0000256" key="7">
    <source>
        <dbReference type="ARBA" id="ARBA00044229"/>
    </source>
</evidence>
<feature type="region of interest" description="Disordered" evidence="9">
    <location>
        <begin position="568"/>
        <end position="601"/>
    </location>
</feature>
<proteinExistence type="inferred from homology"/>
<dbReference type="InterPro" id="IPR029044">
    <property type="entry name" value="Nucleotide-diphossugar_trans"/>
</dbReference>
<dbReference type="AlphaFoldDB" id="A0A093VFH4"/>
<name>A0A093VFH4_TALMA</name>
<feature type="domain" description="Mannose-1-phosphate guanyltransferase C-terminal" evidence="10">
    <location>
        <begin position="471"/>
        <end position="543"/>
    </location>
</feature>
<comment type="subunit">
    <text evidence="8">Component of the translation initiation factor 2B (eIF2B) complex which is a heterodecamer of two sets of five different subunits: alpha, beta, gamma, delta and epsilon. Subunits alpha, beta and delta comprise a regulatory subcomplex and subunits epsilon and gamma comprise a catalytic subcomplex. Within the complex, the hexameric regulatory complex resides at the center, with the two heterodimeric catalytic subcomplexes bound on opposite sides.</text>
</comment>
<dbReference type="InterPro" id="IPR051960">
    <property type="entry name" value="eIF2B_gamma"/>
</dbReference>
<evidence type="ECO:0000256" key="6">
    <source>
        <dbReference type="ARBA" id="ARBA00044196"/>
    </source>
</evidence>
<dbReference type="HOGENOM" id="CLU_016743_1_0_1"/>
<dbReference type="GO" id="GO:0005851">
    <property type="term" value="C:eukaryotic translation initiation factor 2B complex"/>
    <property type="evidence" value="ECO:0007669"/>
    <property type="project" value="TreeGrafter"/>
</dbReference>
<evidence type="ECO:0000256" key="2">
    <source>
        <dbReference type="ARBA" id="ARBA00007878"/>
    </source>
</evidence>
<dbReference type="InterPro" id="IPR011004">
    <property type="entry name" value="Trimer_LpxA-like_sf"/>
</dbReference>
<evidence type="ECO:0000256" key="4">
    <source>
        <dbReference type="ARBA" id="ARBA00022540"/>
    </source>
</evidence>
<comment type="caution">
    <text evidence="11">The sequence shown here is derived from an EMBL/GenBank/DDBJ whole genome shotgun (WGS) entry which is preliminary data.</text>
</comment>
<comment type="similarity">
    <text evidence="2">Belongs to the eIF-2B gamma/epsilon subunits family.</text>
</comment>
<keyword evidence="3" id="KW-0963">Cytoplasm</keyword>
<evidence type="ECO:0000313" key="11">
    <source>
        <dbReference type="EMBL" id="KFX48749.1"/>
    </source>
</evidence>
<dbReference type="InterPro" id="IPR056729">
    <property type="entry name" value="GMPPB_C"/>
</dbReference>
<reference key="1">
    <citation type="journal article" date="2014" name="PLoS Genet.">
        <title>Signature Gene Expression Reveals Novel Clues to the Molecular Mechanisms of Dimorphic Transition in Penicillium marneffei.</title>
        <authorList>
            <person name="Yang E."/>
            <person name="Wang G."/>
            <person name="Cai J."/>
            <person name="Woo P.C."/>
            <person name="Lau S.K."/>
            <person name="Yuen K.-Y."/>
            <person name="Chow W.-N."/>
            <person name="Lin X."/>
        </authorList>
    </citation>
    <scope>NUCLEOTIDE SEQUENCE [LARGE SCALE GENOMIC DNA]</scope>
    <source>
        <strain>PM1</strain>
    </source>
</reference>
<dbReference type="EMBL" id="JPOX01000011">
    <property type="protein sequence ID" value="KFX48749.1"/>
    <property type="molecule type" value="Genomic_DNA"/>
</dbReference>
<gene>
    <name evidence="11" type="ORF">GQ26_0111330</name>
</gene>
<reference evidence="11" key="2">
    <citation type="journal article" date="2014" name="PLoS Genet.">
        <title>Signature gene expression reveals novel clues to the molecular mechanisms of dimorphic transition in Penicillium marneffei.</title>
        <authorList>
            <person name="Yang E."/>
            <person name="Wang G."/>
            <person name="Cai J."/>
            <person name="Woo P.C."/>
            <person name="Lau S.K."/>
            <person name="Yuen K.-Y."/>
            <person name="Chow W.-N."/>
            <person name="Lin X."/>
        </authorList>
    </citation>
    <scope>NUCLEOTIDE SEQUENCE</scope>
    <source>
        <strain evidence="11">PM1</strain>
    </source>
</reference>
<evidence type="ECO:0000256" key="8">
    <source>
        <dbReference type="ARBA" id="ARBA00046432"/>
    </source>
</evidence>
<dbReference type="GO" id="GO:0003743">
    <property type="term" value="F:translation initiation factor activity"/>
    <property type="evidence" value="ECO:0007669"/>
    <property type="project" value="UniProtKB-KW"/>
</dbReference>
<dbReference type="PANTHER" id="PTHR45989">
    <property type="entry name" value="TRANSLATION INITIATION FACTOR EIF-2B SUBUNIT GAMMA"/>
    <property type="match status" value="1"/>
</dbReference>
<keyword evidence="4 11" id="KW-0396">Initiation factor</keyword>
<dbReference type="SUPFAM" id="SSF51161">
    <property type="entry name" value="Trimeric LpxA-like enzymes"/>
    <property type="match status" value="1"/>
</dbReference>
<dbReference type="GO" id="GO:0005829">
    <property type="term" value="C:cytosol"/>
    <property type="evidence" value="ECO:0007669"/>
    <property type="project" value="UniProtKB-SubCell"/>
</dbReference>
<dbReference type="Pfam" id="PF25087">
    <property type="entry name" value="GMPPB_C"/>
    <property type="match status" value="1"/>
</dbReference>
<evidence type="ECO:0000259" key="10">
    <source>
        <dbReference type="Pfam" id="PF25087"/>
    </source>
</evidence>
<dbReference type="Gene3D" id="3.90.550.10">
    <property type="entry name" value="Spore Coat Polysaccharide Biosynthesis Protein SpsA, Chain A"/>
    <property type="match status" value="1"/>
</dbReference>
<accession>A0A093VFH4</accession>
<dbReference type="GO" id="GO:0002183">
    <property type="term" value="P:cytoplasmic translational initiation"/>
    <property type="evidence" value="ECO:0007669"/>
    <property type="project" value="TreeGrafter"/>
</dbReference>
<evidence type="ECO:0000256" key="3">
    <source>
        <dbReference type="ARBA" id="ARBA00022490"/>
    </source>
</evidence>